<dbReference type="OrthoDB" id="6056409at2759"/>
<dbReference type="InterPro" id="IPR027417">
    <property type="entry name" value="P-loop_NTPase"/>
</dbReference>
<reference evidence="3 4" key="1">
    <citation type="submission" date="2018-04" db="EMBL/GenBank/DDBJ databases">
        <title>The genome of golden apple snail Pomacea canaliculata provides insight into stress tolerance and invasive adaptation.</title>
        <authorList>
            <person name="Liu C."/>
            <person name="Liu B."/>
            <person name="Ren Y."/>
            <person name="Zhang Y."/>
            <person name="Wang H."/>
            <person name="Li S."/>
            <person name="Jiang F."/>
            <person name="Yin L."/>
            <person name="Zhang G."/>
            <person name="Qian W."/>
            <person name="Fan W."/>
        </authorList>
    </citation>
    <scope>NUCLEOTIDE SEQUENCE [LARGE SCALE GENOMIC DNA]</scope>
    <source>
        <strain evidence="3">SZHN2017</strain>
        <tissue evidence="3">Muscle</tissue>
    </source>
</reference>
<dbReference type="EMBL" id="PZQS01000006">
    <property type="protein sequence ID" value="PVD28218.1"/>
    <property type="molecule type" value="Genomic_DNA"/>
</dbReference>
<proteinExistence type="predicted"/>
<dbReference type="SMART" id="SM00174">
    <property type="entry name" value="RHO"/>
    <property type="match status" value="1"/>
</dbReference>
<keyword evidence="2" id="KW-0342">GTP-binding</keyword>
<keyword evidence="1" id="KW-0547">Nucleotide-binding</keyword>
<dbReference type="InterPro" id="IPR005225">
    <property type="entry name" value="Small_GTP-bd"/>
</dbReference>
<dbReference type="Pfam" id="PF00071">
    <property type="entry name" value="Ras"/>
    <property type="match status" value="1"/>
</dbReference>
<accession>A0A2T7P481</accession>
<sequence>MGTGCSSEHQDLVSKKTPSIPGFKIVIIGDREAGKTSIFLRFLHNQFSPIYIPTQKVNIDNMVLKVNQPSHALVSMTIWDTPGLEDIDLQSIYCSDMDALIVVVDLTDETSIRMAPVLKQMALNRSSFTGQGDGENSCAQVPVFLVGNKLDLVEHFYEEDRIENSPEKVKKKKQKLAPVKPDCIKLLEEVAATGYFTGSTVVSAKLGNGSVHQALQTFVRYILEKRNLQRRWQPVSSKEESKKSKDTQGNTFTLVGISQFDEMFTQGQIMVTRVASLIACMREAQKQFKELCVMCGVVTENDCSLEDCLVGLREALASQDIKLKLVLKDNFCILEAKGVLKDMEIERKLRYALKSFNKEFSAVCTTALAEMPTIKTSLEILDKRVAKLCEDYRVPPPAPKHNATDNSFKKDTSANVLDAKKLSSLIEKNRAVMTHSQHQAMEAVKRIESALKKARTAFAW</sequence>
<comment type="caution">
    <text evidence="3">The sequence shown here is derived from an EMBL/GenBank/DDBJ whole genome shotgun (WGS) entry which is preliminary data.</text>
</comment>
<dbReference type="Gene3D" id="3.40.50.300">
    <property type="entry name" value="P-loop containing nucleotide triphosphate hydrolases"/>
    <property type="match status" value="1"/>
</dbReference>
<dbReference type="InterPro" id="IPR001806">
    <property type="entry name" value="Small_GTPase"/>
</dbReference>
<dbReference type="PRINTS" id="PR00449">
    <property type="entry name" value="RASTRNSFRMNG"/>
</dbReference>
<dbReference type="PROSITE" id="PS51421">
    <property type="entry name" value="RAS"/>
    <property type="match status" value="1"/>
</dbReference>
<evidence type="ECO:0000313" key="4">
    <source>
        <dbReference type="Proteomes" id="UP000245119"/>
    </source>
</evidence>
<dbReference type="PANTHER" id="PTHR47977">
    <property type="entry name" value="RAS-RELATED PROTEIN RAB"/>
    <property type="match status" value="1"/>
</dbReference>
<dbReference type="SUPFAM" id="SSF52540">
    <property type="entry name" value="P-loop containing nucleoside triphosphate hydrolases"/>
    <property type="match status" value="1"/>
</dbReference>
<organism evidence="3 4">
    <name type="scientific">Pomacea canaliculata</name>
    <name type="common">Golden apple snail</name>
    <dbReference type="NCBI Taxonomy" id="400727"/>
    <lineage>
        <taxon>Eukaryota</taxon>
        <taxon>Metazoa</taxon>
        <taxon>Spiralia</taxon>
        <taxon>Lophotrochozoa</taxon>
        <taxon>Mollusca</taxon>
        <taxon>Gastropoda</taxon>
        <taxon>Caenogastropoda</taxon>
        <taxon>Architaenioglossa</taxon>
        <taxon>Ampullarioidea</taxon>
        <taxon>Ampullariidae</taxon>
        <taxon>Pomacea</taxon>
    </lineage>
</organism>
<evidence type="ECO:0000256" key="2">
    <source>
        <dbReference type="ARBA" id="ARBA00023134"/>
    </source>
</evidence>
<evidence type="ECO:0000256" key="1">
    <source>
        <dbReference type="ARBA" id="ARBA00022741"/>
    </source>
</evidence>
<dbReference type="InterPro" id="IPR050227">
    <property type="entry name" value="Rab"/>
</dbReference>
<dbReference type="Proteomes" id="UP000245119">
    <property type="component" value="Linkage Group LG6"/>
</dbReference>
<dbReference type="SMART" id="SM00175">
    <property type="entry name" value="RAB"/>
    <property type="match status" value="1"/>
</dbReference>
<gene>
    <name evidence="3" type="ORF">C0Q70_10805</name>
</gene>
<dbReference type="GO" id="GO:0005525">
    <property type="term" value="F:GTP binding"/>
    <property type="evidence" value="ECO:0007669"/>
    <property type="project" value="UniProtKB-KW"/>
</dbReference>
<dbReference type="AlphaFoldDB" id="A0A2T7P481"/>
<keyword evidence="4" id="KW-1185">Reference proteome</keyword>
<name>A0A2T7P481_POMCA</name>
<dbReference type="PROSITE" id="PS51419">
    <property type="entry name" value="RAB"/>
    <property type="match status" value="1"/>
</dbReference>
<dbReference type="OMA" id="TVWKYED"/>
<dbReference type="NCBIfam" id="TIGR00231">
    <property type="entry name" value="small_GTP"/>
    <property type="match status" value="1"/>
</dbReference>
<dbReference type="STRING" id="400727.A0A2T7P481"/>
<evidence type="ECO:0000313" key="3">
    <source>
        <dbReference type="EMBL" id="PVD28218.1"/>
    </source>
</evidence>
<dbReference type="SMART" id="SM00173">
    <property type="entry name" value="RAS"/>
    <property type="match status" value="1"/>
</dbReference>
<protein>
    <submittedName>
        <fullName evidence="3">Uncharacterized protein</fullName>
    </submittedName>
</protein>
<dbReference type="GO" id="GO:0003924">
    <property type="term" value="F:GTPase activity"/>
    <property type="evidence" value="ECO:0007669"/>
    <property type="project" value="InterPro"/>
</dbReference>